<name>A0A7G5XHR0_9BACT</name>
<organism evidence="2 3">
    <name type="scientific">Lacibacter sediminis</name>
    <dbReference type="NCBI Taxonomy" id="2760713"/>
    <lineage>
        <taxon>Bacteria</taxon>
        <taxon>Pseudomonadati</taxon>
        <taxon>Bacteroidota</taxon>
        <taxon>Chitinophagia</taxon>
        <taxon>Chitinophagales</taxon>
        <taxon>Chitinophagaceae</taxon>
        <taxon>Lacibacter</taxon>
    </lineage>
</organism>
<dbReference type="Proteomes" id="UP000515344">
    <property type="component" value="Chromosome"/>
</dbReference>
<accession>A0A7G5XHR0</accession>
<dbReference type="EMBL" id="CP060007">
    <property type="protein sequence ID" value="QNA45013.1"/>
    <property type="molecule type" value="Genomic_DNA"/>
</dbReference>
<dbReference type="CDD" id="cd03801">
    <property type="entry name" value="GT4_PimA-like"/>
    <property type="match status" value="1"/>
</dbReference>
<sequence length="385" mass="43570">MKRLAIITSHPIQYNAPLFRLLTERKRIAIKVFYTWGQTEQGFVYDPDFKKEFKWDIPLLEGYEAIFVENISVHPGAGHFTGIKNKDLIRQIDLYNPDALMVIGWSFQSHLQVLRHYKGRTKIIFRGDSNLLDEAPGFSIKKSLRRLVLKWVLMHIDVALYTGEHNRQYYIKHGVKQHQLVYAPNAVENQRFADGDAEAIINAKVWRRELGIPESSLVFLFAGKLESKKDPLLLINAFKSLPQIDIRLLLVGNGVLEKDAKQLAANDNRILFLDFQNQQQMPIVYRLGDVFVLPSKGPGETWGLSVNEAMACGRAVIVSDKCGCAADVVCGNGIVFEAENKQDLQRALLYFAENSIATSILGNKSSQVIKQFSHEQVATAIEQSI</sequence>
<reference evidence="3" key="1">
    <citation type="submission" date="2020-08" db="EMBL/GenBank/DDBJ databases">
        <title>Lacibacter sp. S13-6-6 genome sequencing.</title>
        <authorList>
            <person name="Jin L."/>
        </authorList>
    </citation>
    <scope>NUCLEOTIDE SEQUENCE [LARGE SCALE GENOMIC DNA]</scope>
    <source>
        <strain evidence="3">S13-6-6</strain>
    </source>
</reference>
<gene>
    <name evidence="2" type="ORF">H4075_02120</name>
</gene>
<evidence type="ECO:0000313" key="3">
    <source>
        <dbReference type="Proteomes" id="UP000515344"/>
    </source>
</evidence>
<proteinExistence type="predicted"/>
<dbReference type="InterPro" id="IPR050194">
    <property type="entry name" value="Glycosyltransferase_grp1"/>
</dbReference>
<dbReference type="PANTHER" id="PTHR45947">
    <property type="entry name" value="SULFOQUINOVOSYL TRANSFERASE SQD2"/>
    <property type="match status" value="1"/>
</dbReference>
<dbReference type="KEGG" id="lacs:H4075_02120"/>
<dbReference type="GO" id="GO:0016757">
    <property type="term" value="F:glycosyltransferase activity"/>
    <property type="evidence" value="ECO:0007669"/>
    <property type="project" value="InterPro"/>
</dbReference>
<evidence type="ECO:0000259" key="1">
    <source>
        <dbReference type="Pfam" id="PF00534"/>
    </source>
</evidence>
<dbReference type="RefSeq" id="WP_182803700.1">
    <property type="nucleotide sequence ID" value="NZ_CP060007.1"/>
</dbReference>
<protein>
    <submittedName>
        <fullName evidence="2">Glycosyltransferase family 4 protein</fullName>
    </submittedName>
</protein>
<dbReference type="Pfam" id="PF00534">
    <property type="entry name" value="Glycos_transf_1"/>
    <property type="match status" value="1"/>
</dbReference>
<dbReference type="Gene3D" id="3.40.50.2000">
    <property type="entry name" value="Glycogen Phosphorylase B"/>
    <property type="match status" value="2"/>
</dbReference>
<dbReference type="PANTHER" id="PTHR45947:SF3">
    <property type="entry name" value="SULFOQUINOVOSYL TRANSFERASE SQD2"/>
    <property type="match status" value="1"/>
</dbReference>
<dbReference type="SUPFAM" id="SSF53756">
    <property type="entry name" value="UDP-Glycosyltransferase/glycogen phosphorylase"/>
    <property type="match status" value="1"/>
</dbReference>
<keyword evidence="3" id="KW-1185">Reference proteome</keyword>
<dbReference type="InterPro" id="IPR001296">
    <property type="entry name" value="Glyco_trans_1"/>
</dbReference>
<dbReference type="AlphaFoldDB" id="A0A7G5XHR0"/>
<evidence type="ECO:0000313" key="2">
    <source>
        <dbReference type="EMBL" id="QNA45013.1"/>
    </source>
</evidence>
<feature type="domain" description="Glycosyl transferase family 1" evidence="1">
    <location>
        <begin position="205"/>
        <end position="360"/>
    </location>
</feature>